<feature type="compositionally biased region" description="Basic and acidic residues" evidence="2">
    <location>
        <begin position="724"/>
        <end position="736"/>
    </location>
</feature>
<accession>A0ABP0BRS3</accession>
<feature type="compositionally biased region" description="Low complexity" evidence="2">
    <location>
        <begin position="393"/>
        <end position="407"/>
    </location>
</feature>
<organism evidence="3 4">
    <name type="scientific">Sporothrix bragantina</name>
    <dbReference type="NCBI Taxonomy" id="671064"/>
    <lineage>
        <taxon>Eukaryota</taxon>
        <taxon>Fungi</taxon>
        <taxon>Dikarya</taxon>
        <taxon>Ascomycota</taxon>
        <taxon>Pezizomycotina</taxon>
        <taxon>Sordariomycetes</taxon>
        <taxon>Sordariomycetidae</taxon>
        <taxon>Ophiostomatales</taxon>
        <taxon>Ophiostomataceae</taxon>
        <taxon>Sporothrix</taxon>
    </lineage>
</organism>
<feature type="compositionally biased region" description="Low complexity" evidence="2">
    <location>
        <begin position="737"/>
        <end position="765"/>
    </location>
</feature>
<comment type="caution">
    <text evidence="3">The sequence shown here is derived from an EMBL/GenBank/DDBJ whole genome shotgun (WGS) entry which is preliminary data.</text>
</comment>
<feature type="compositionally biased region" description="Low complexity" evidence="2">
    <location>
        <begin position="873"/>
        <end position="883"/>
    </location>
</feature>
<feature type="compositionally biased region" description="Polar residues" evidence="2">
    <location>
        <begin position="619"/>
        <end position="637"/>
    </location>
</feature>
<feature type="region of interest" description="Disordered" evidence="2">
    <location>
        <begin position="938"/>
        <end position="959"/>
    </location>
</feature>
<feature type="region of interest" description="Disordered" evidence="2">
    <location>
        <begin position="790"/>
        <end position="831"/>
    </location>
</feature>
<evidence type="ECO:0000313" key="3">
    <source>
        <dbReference type="EMBL" id="CAK7222293.1"/>
    </source>
</evidence>
<feature type="compositionally biased region" description="Basic residues" evidence="2">
    <location>
        <begin position="452"/>
        <end position="461"/>
    </location>
</feature>
<feature type="compositionally biased region" description="Low complexity" evidence="2">
    <location>
        <begin position="465"/>
        <end position="477"/>
    </location>
</feature>
<proteinExistence type="predicted"/>
<protein>
    <recommendedName>
        <fullName evidence="5">Frequency clock protein</fullName>
    </recommendedName>
</protein>
<dbReference type="InterPro" id="IPR018554">
    <property type="entry name" value="FRQ"/>
</dbReference>
<gene>
    <name evidence="3" type="ORF">SBRCBS47491_004816</name>
</gene>
<feature type="compositionally biased region" description="Low complexity" evidence="2">
    <location>
        <begin position="432"/>
        <end position="441"/>
    </location>
</feature>
<keyword evidence="1" id="KW-0175">Coiled coil</keyword>
<feature type="compositionally biased region" description="Polar residues" evidence="2">
    <location>
        <begin position="91"/>
        <end position="101"/>
    </location>
</feature>
<feature type="region of interest" description="Disordered" evidence="2">
    <location>
        <begin position="864"/>
        <end position="884"/>
    </location>
</feature>
<evidence type="ECO:0008006" key="5">
    <source>
        <dbReference type="Google" id="ProtNLM"/>
    </source>
</evidence>
<sequence>MTGRYLKDNPPQPHPLRQSASAAQHSSISTEVAQPHERDGQLNNVTAARPSAIDIPRPSSNQPKAKHASRRSDESSGSHAAMLTDAKNWFDRSNNNPTATFDVSPPDVNSYLEKRESSGDETNHDIPLMSPQLAPPFIPPSGSFLPPALMRDATHSSSSEDYRSVIDDLTIENKRLKEQLKRYRQNANRDVLENEKLFEIKVHGLPRRKKQELEATLRDFAASLGDTASADSASQRKREKSVSSKEHSSHPMHHHHHNSAGPYASSGSRSKYASNSSSRSRPVDSAYASMSTGANSSRQSQSRTPFGGSKARASSEQKVERYLNEIPEGLYPHYGFNSLGDKEKKKLIVRRLEQLFTGKIGGRYTRQGRTSAPQSGDSAVRKATALAPDESMDSSSGADKSGSRSGSSGDGGSVPAISVSAHAPAPTALPASLSNALSGSSNFEPAREARIQQRHSGKHSKSRDNGSASNSNSNGDEAGNGNGNGSGHSIVNTASGNGTSTSQLQGKLATRSTIPDQRPTRLLDLDPDRVQVPADNMEYIRHLGLVPPEIGPKSTSKMIDVSPDADGWVYLNLLSNLAQLHILNVAPDFIRQAVVEKSTKFQLSPDGQKIRWRGGTDGTKFSSDGSTGNRSQHSQSTDLDDGSDDVGQRKRQKTSGNGSASALSSGKKQSKFGAQGSVVSSSFHYKPLFAHQKTIPMLTSGEELSSMESDLPETSGANDDSQGDDIKSRNRSDTKGKGNSKSTSNSNSNSNGGVSRYSMSRSNSSGVHKKRKSDGVLVFYSGMPFCTDLAGDSSGEGSPATNETSSGAVQESMDEALQGRPTMHRSTSGSNIPFRPLTDYLSLSNDEWAGLGLLGIGTVGRKETPCSAQDNMSSSASYISSTSNQEEIDDDLIVLDYSSETDASSVHTDGQPFEASGISRVYPEDHFRLSVKTKRPFHPSGSINAAEDYDDEDDNTTTGDDTFSMASLANRVAALKRQSAPVSAAVAMKNKAPSVIINYLTVVYDQRQPSSLPKPAMFYPPFSSTSESEGDEDMFFSEVIEEDDESLLASSSVISRRANPHHSVDNASLPSPVLMSSGEDGDVEADESKEIEMEDSA</sequence>
<evidence type="ECO:0000313" key="4">
    <source>
        <dbReference type="Proteomes" id="UP001642406"/>
    </source>
</evidence>
<dbReference type="Pfam" id="PF09421">
    <property type="entry name" value="FRQ"/>
    <property type="match status" value="2"/>
</dbReference>
<feature type="compositionally biased region" description="Polar residues" evidence="2">
    <location>
        <begin position="490"/>
        <end position="515"/>
    </location>
</feature>
<feature type="compositionally biased region" description="Low complexity" evidence="2">
    <location>
        <begin position="18"/>
        <end position="29"/>
    </location>
</feature>
<feature type="region of interest" description="Disordered" evidence="2">
    <location>
        <begin position="1"/>
        <end position="141"/>
    </location>
</feature>
<feature type="compositionally biased region" description="Low complexity" evidence="2">
    <location>
        <begin position="263"/>
        <end position="287"/>
    </location>
</feature>
<feature type="coiled-coil region" evidence="1">
    <location>
        <begin position="159"/>
        <end position="193"/>
    </location>
</feature>
<evidence type="ECO:0000256" key="2">
    <source>
        <dbReference type="SAM" id="MobiDB-lite"/>
    </source>
</evidence>
<feature type="compositionally biased region" description="Basic and acidic residues" evidence="2">
    <location>
        <begin position="112"/>
        <end position="124"/>
    </location>
</feature>
<feature type="region of interest" description="Disordered" evidence="2">
    <location>
        <begin position="226"/>
        <end position="317"/>
    </location>
</feature>
<feature type="compositionally biased region" description="Polar residues" evidence="2">
    <location>
        <begin position="795"/>
        <end position="809"/>
    </location>
</feature>
<dbReference type="EMBL" id="CAWUHC010000038">
    <property type="protein sequence ID" value="CAK7222293.1"/>
    <property type="molecule type" value="Genomic_DNA"/>
</dbReference>
<feature type="compositionally biased region" description="Polar residues" evidence="2">
    <location>
        <begin position="367"/>
        <end position="377"/>
    </location>
</feature>
<name>A0ABP0BRS3_9PEZI</name>
<keyword evidence="4" id="KW-1185">Reference proteome</keyword>
<feature type="region of interest" description="Disordered" evidence="2">
    <location>
        <begin position="702"/>
        <end position="771"/>
    </location>
</feature>
<feature type="compositionally biased region" description="Polar residues" evidence="2">
    <location>
        <begin position="288"/>
        <end position="304"/>
    </location>
</feature>
<dbReference type="Proteomes" id="UP001642406">
    <property type="component" value="Unassembled WGS sequence"/>
</dbReference>
<reference evidence="3 4" key="1">
    <citation type="submission" date="2024-01" db="EMBL/GenBank/DDBJ databases">
        <authorList>
            <person name="Allen C."/>
            <person name="Tagirdzhanova G."/>
        </authorList>
    </citation>
    <scope>NUCLEOTIDE SEQUENCE [LARGE SCALE GENOMIC DNA]</scope>
</reference>
<feature type="region of interest" description="Disordered" evidence="2">
    <location>
        <begin position="1047"/>
        <end position="1097"/>
    </location>
</feature>
<feature type="region of interest" description="Disordered" evidence="2">
    <location>
        <begin position="363"/>
        <end position="418"/>
    </location>
</feature>
<feature type="region of interest" description="Disordered" evidence="2">
    <location>
        <begin position="432"/>
        <end position="521"/>
    </location>
</feature>
<feature type="compositionally biased region" description="Basic and acidic residues" evidence="2">
    <location>
        <begin position="234"/>
        <end position="249"/>
    </location>
</feature>
<evidence type="ECO:0000256" key="1">
    <source>
        <dbReference type="SAM" id="Coils"/>
    </source>
</evidence>
<feature type="region of interest" description="Disordered" evidence="2">
    <location>
        <begin position="606"/>
        <end position="672"/>
    </location>
</feature>
<feature type="compositionally biased region" description="Low complexity" evidence="2">
    <location>
        <begin position="655"/>
        <end position="667"/>
    </location>
</feature>